<evidence type="ECO:0008006" key="4">
    <source>
        <dbReference type="Google" id="ProtNLM"/>
    </source>
</evidence>
<dbReference type="Proteomes" id="UP000663844">
    <property type="component" value="Unassembled WGS sequence"/>
</dbReference>
<dbReference type="AlphaFoldDB" id="A0A819SF54"/>
<organism evidence="2 3">
    <name type="scientific">Adineta steineri</name>
    <dbReference type="NCBI Taxonomy" id="433720"/>
    <lineage>
        <taxon>Eukaryota</taxon>
        <taxon>Metazoa</taxon>
        <taxon>Spiralia</taxon>
        <taxon>Gnathifera</taxon>
        <taxon>Rotifera</taxon>
        <taxon>Eurotatoria</taxon>
        <taxon>Bdelloidea</taxon>
        <taxon>Adinetida</taxon>
        <taxon>Adinetidae</taxon>
        <taxon>Adineta</taxon>
    </lineage>
</organism>
<keyword evidence="1" id="KW-1133">Transmembrane helix</keyword>
<feature type="non-terminal residue" evidence="2">
    <location>
        <position position="1"/>
    </location>
</feature>
<gene>
    <name evidence="2" type="ORF">OXD698_LOCUS33096</name>
</gene>
<protein>
    <recommendedName>
        <fullName evidence="4">G-protein coupled receptors family 1 profile domain-containing protein</fullName>
    </recommendedName>
</protein>
<feature type="transmembrane region" description="Helical" evidence="1">
    <location>
        <begin position="20"/>
        <end position="38"/>
    </location>
</feature>
<proteinExistence type="predicted"/>
<feature type="transmembrane region" description="Helical" evidence="1">
    <location>
        <begin position="59"/>
        <end position="88"/>
    </location>
</feature>
<evidence type="ECO:0000256" key="1">
    <source>
        <dbReference type="SAM" id="Phobius"/>
    </source>
</evidence>
<dbReference type="SUPFAM" id="SSF81321">
    <property type="entry name" value="Family A G protein-coupled receptor-like"/>
    <property type="match status" value="1"/>
</dbReference>
<feature type="transmembrane region" description="Helical" evidence="1">
    <location>
        <begin position="152"/>
        <end position="179"/>
    </location>
</feature>
<reference evidence="2" key="1">
    <citation type="submission" date="2021-02" db="EMBL/GenBank/DDBJ databases">
        <authorList>
            <person name="Nowell W R."/>
        </authorList>
    </citation>
    <scope>NUCLEOTIDE SEQUENCE</scope>
</reference>
<comment type="caution">
    <text evidence="2">The sequence shown here is derived from an EMBL/GenBank/DDBJ whole genome shotgun (WGS) entry which is preliminary data.</text>
</comment>
<feature type="transmembrane region" description="Helical" evidence="1">
    <location>
        <begin position="108"/>
        <end position="131"/>
    </location>
</feature>
<dbReference type="Gene3D" id="1.20.1070.10">
    <property type="entry name" value="Rhodopsin 7-helix transmembrane proteins"/>
    <property type="match status" value="1"/>
</dbReference>
<accession>A0A819SF54</accession>
<dbReference type="EMBL" id="CAJOAZ010004466">
    <property type="protein sequence ID" value="CAF4060552.1"/>
    <property type="molecule type" value="Genomic_DNA"/>
</dbReference>
<feature type="transmembrane region" description="Helical" evidence="1">
    <location>
        <begin position="191"/>
        <end position="210"/>
    </location>
</feature>
<sequence length="246" mass="28326">NIRSILGDLYNQSFDSSWCIFSGYLAIVVLGMLYWNFLNQAFYRFIRIVYSQNRWFQSVKLYIMLPIIEIIIISILLCVLIPLNGIIYSPNDYFCNISYMNIPSVLSAMPIVYVCPFCCLLFIYMHITRFIHQQGNIQTLIIKQRQSRDLLVIQRILSIVNLLLILGIPSIVLIIMSLIRGEEHPLLARISYFPVSVSQMGLSIALLFSIPQLKNIVLNLNKTSKVTPVNRTIQGTIQMRTIITTQ</sequence>
<evidence type="ECO:0000313" key="2">
    <source>
        <dbReference type="EMBL" id="CAF4060552.1"/>
    </source>
</evidence>
<name>A0A819SF54_9BILA</name>
<keyword evidence="1" id="KW-0812">Transmembrane</keyword>
<keyword evidence="1" id="KW-0472">Membrane</keyword>
<evidence type="ECO:0000313" key="3">
    <source>
        <dbReference type="Proteomes" id="UP000663844"/>
    </source>
</evidence>